<name>A0A5A7N440_9PROT</name>
<gene>
    <name evidence="1" type="ORF">JCM17846_01570</name>
</gene>
<protein>
    <recommendedName>
        <fullName evidence="3">1-(5-phosphoribosyl)-5-((5-phosphoribosylamino)methylideneamino)imidazole-4-carboxamide isomerase</fullName>
    </recommendedName>
</protein>
<accession>A0A5A7N440</accession>
<proteinExistence type="predicted"/>
<dbReference type="EMBL" id="BKCN01000001">
    <property type="protein sequence ID" value="GER02475.1"/>
    <property type="molecule type" value="Genomic_DNA"/>
</dbReference>
<evidence type="ECO:0000313" key="2">
    <source>
        <dbReference type="Proteomes" id="UP000324996"/>
    </source>
</evidence>
<dbReference type="SUPFAM" id="SSF51366">
    <property type="entry name" value="Ribulose-phoshate binding barrel"/>
    <property type="match status" value="1"/>
</dbReference>
<comment type="caution">
    <text evidence="1">The sequence shown here is derived from an EMBL/GenBank/DDBJ whole genome shotgun (WGS) entry which is preliminary data.</text>
</comment>
<dbReference type="AlphaFoldDB" id="A0A5A7N440"/>
<reference evidence="1 2" key="1">
    <citation type="submission" date="2019-09" db="EMBL/GenBank/DDBJ databases">
        <title>NBRP : Genome information of microbial organism related human and environment.</title>
        <authorList>
            <person name="Hattori M."/>
            <person name="Oshima K."/>
            <person name="Inaba H."/>
            <person name="Suda W."/>
            <person name="Sakamoto M."/>
            <person name="Iino T."/>
            <person name="Kitahara M."/>
            <person name="Oshida Y."/>
            <person name="Iida T."/>
            <person name="Kudo T."/>
            <person name="Itoh T."/>
            <person name="Ohkuma M."/>
        </authorList>
    </citation>
    <scope>NUCLEOTIDE SEQUENCE [LARGE SCALE GENOMIC DNA]</scope>
    <source>
        <strain evidence="1 2">Q-1</strain>
    </source>
</reference>
<evidence type="ECO:0000313" key="1">
    <source>
        <dbReference type="EMBL" id="GER02475.1"/>
    </source>
</evidence>
<keyword evidence="2" id="KW-1185">Reference proteome</keyword>
<sequence length="69" mass="8420">MKLYPAIDLKDGKAVRLQKGDMAKAPSFMMIPQPRRWILSKRAVNICIWWIWMVPFRADRKMRQRWKIF</sequence>
<dbReference type="InterPro" id="IPR011060">
    <property type="entry name" value="RibuloseP-bd_barrel"/>
</dbReference>
<evidence type="ECO:0008006" key="3">
    <source>
        <dbReference type="Google" id="ProtNLM"/>
    </source>
</evidence>
<dbReference type="Proteomes" id="UP000324996">
    <property type="component" value="Unassembled WGS sequence"/>
</dbReference>
<organism evidence="1 2">
    <name type="scientific">Iodidimonas nitroreducens</name>
    <dbReference type="NCBI Taxonomy" id="1236968"/>
    <lineage>
        <taxon>Bacteria</taxon>
        <taxon>Pseudomonadati</taxon>
        <taxon>Pseudomonadota</taxon>
        <taxon>Alphaproteobacteria</taxon>
        <taxon>Iodidimonadales</taxon>
        <taxon>Iodidimonadaceae</taxon>
        <taxon>Iodidimonas</taxon>
    </lineage>
</organism>